<gene>
    <name evidence="8" type="ORF">Fot_21682</name>
</gene>
<evidence type="ECO:0000256" key="5">
    <source>
        <dbReference type="ARBA" id="ARBA00023274"/>
    </source>
</evidence>
<evidence type="ECO:0000313" key="9">
    <source>
        <dbReference type="Proteomes" id="UP001604277"/>
    </source>
</evidence>
<keyword evidence="5" id="KW-0687">Ribonucleoprotein</keyword>
<dbReference type="EMBL" id="JBFOLJ010000006">
    <property type="protein sequence ID" value="KAL2529081.1"/>
    <property type="molecule type" value="Genomic_DNA"/>
</dbReference>
<dbReference type="AlphaFoldDB" id="A0ABD1UVI9"/>
<name>A0ABD1UVI9_9LAMI</name>
<evidence type="ECO:0000256" key="1">
    <source>
        <dbReference type="ARBA" id="ARBA00004173"/>
    </source>
</evidence>
<keyword evidence="3" id="KW-0689">Ribosomal protein</keyword>
<dbReference type="Pfam" id="PF08561">
    <property type="entry name" value="Ribosomal_L37"/>
    <property type="match status" value="1"/>
</dbReference>
<dbReference type="Proteomes" id="UP001604277">
    <property type="component" value="Unassembled WGS sequence"/>
</dbReference>
<organism evidence="8 9">
    <name type="scientific">Forsythia ovata</name>
    <dbReference type="NCBI Taxonomy" id="205694"/>
    <lineage>
        <taxon>Eukaryota</taxon>
        <taxon>Viridiplantae</taxon>
        <taxon>Streptophyta</taxon>
        <taxon>Embryophyta</taxon>
        <taxon>Tracheophyta</taxon>
        <taxon>Spermatophyta</taxon>
        <taxon>Magnoliopsida</taxon>
        <taxon>eudicotyledons</taxon>
        <taxon>Gunneridae</taxon>
        <taxon>Pentapetalae</taxon>
        <taxon>asterids</taxon>
        <taxon>lamiids</taxon>
        <taxon>Lamiales</taxon>
        <taxon>Oleaceae</taxon>
        <taxon>Forsythieae</taxon>
        <taxon>Forsythia</taxon>
    </lineage>
</organism>
<evidence type="ECO:0000256" key="7">
    <source>
        <dbReference type="ARBA" id="ARBA00035179"/>
    </source>
</evidence>
<reference evidence="9" key="1">
    <citation type="submission" date="2024-07" db="EMBL/GenBank/DDBJ databases">
        <title>Two chromosome-level genome assemblies of Korean endemic species Abeliophyllum distichum and Forsythia ovata (Oleaceae).</title>
        <authorList>
            <person name="Jang H."/>
        </authorList>
    </citation>
    <scope>NUCLEOTIDE SEQUENCE [LARGE SCALE GENOMIC DNA]</scope>
</reference>
<comment type="caution">
    <text evidence="8">The sequence shown here is derived from an EMBL/GenBank/DDBJ whole genome shotgun (WGS) entry which is preliminary data.</text>
</comment>
<evidence type="ECO:0000313" key="8">
    <source>
        <dbReference type="EMBL" id="KAL2529081.1"/>
    </source>
</evidence>
<comment type="subcellular location">
    <subcellularLocation>
        <location evidence="1">Mitochondrion</location>
    </subcellularLocation>
</comment>
<keyword evidence="2" id="KW-0809">Transit peptide</keyword>
<protein>
    <recommendedName>
        <fullName evidence="7">Large ribosomal subunit protein mL54</fullName>
    </recommendedName>
</protein>
<comment type="similarity">
    <text evidence="6">Belongs to the mitochondrion-specific ribosomal protein mL54 family.</text>
</comment>
<evidence type="ECO:0000256" key="3">
    <source>
        <dbReference type="ARBA" id="ARBA00022980"/>
    </source>
</evidence>
<keyword evidence="9" id="KW-1185">Reference proteome</keyword>
<dbReference type="PANTHER" id="PTHR28595:SF1">
    <property type="entry name" value="LARGE RIBOSOMAL SUBUNIT PROTEIN ML54"/>
    <property type="match status" value="1"/>
</dbReference>
<dbReference type="GO" id="GO:0005840">
    <property type="term" value="C:ribosome"/>
    <property type="evidence" value="ECO:0007669"/>
    <property type="project" value="UniProtKB-KW"/>
</dbReference>
<accession>A0ABD1UVI9</accession>
<dbReference type="GO" id="GO:1990904">
    <property type="term" value="C:ribonucleoprotein complex"/>
    <property type="evidence" value="ECO:0007669"/>
    <property type="project" value="UniProtKB-KW"/>
</dbReference>
<evidence type="ECO:0000256" key="2">
    <source>
        <dbReference type="ARBA" id="ARBA00022946"/>
    </source>
</evidence>
<dbReference type="PANTHER" id="PTHR28595">
    <property type="entry name" value="39S RIBOSOMAL PROTEIN L54, MITOCHONDRIAL"/>
    <property type="match status" value="1"/>
</dbReference>
<proteinExistence type="inferred from homology"/>
<sequence>MNPAKSPAARIVPTVHTKIFLLTIIHPRSTYFFFFRSQGSAASFAASHPTAAIAPPCHSPTAALSPMALRSLRSTTIPKDVIGVVGRRTFAAGGGKAKKGSKGCGAVDAPKTSTLSRELKSTTVVGGNILKDGLDPTILPDSEYPDWLWNLLDKLPST</sequence>
<keyword evidence="4" id="KW-0496">Mitochondrion</keyword>
<dbReference type="GO" id="GO:0005739">
    <property type="term" value="C:mitochondrion"/>
    <property type="evidence" value="ECO:0007669"/>
    <property type="project" value="UniProtKB-SubCell"/>
</dbReference>
<dbReference type="InterPro" id="IPR013870">
    <property type="entry name" value="Ribosomal_mL54"/>
</dbReference>
<evidence type="ECO:0000256" key="4">
    <source>
        <dbReference type="ARBA" id="ARBA00023128"/>
    </source>
</evidence>
<evidence type="ECO:0000256" key="6">
    <source>
        <dbReference type="ARBA" id="ARBA00033752"/>
    </source>
</evidence>